<organism evidence="2 3">
    <name type="scientific">Hibiscus syriacus</name>
    <name type="common">Rose of Sharon</name>
    <dbReference type="NCBI Taxonomy" id="106335"/>
    <lineage>
        <taxon>Eukaryota</taxon>
        <taxon>Viridiplantae</taxon>
        <taxon>Streptophyta</taxon>
        <taxon>Embryophyta</taxon>
        <taxon>Tracheophyta</taxon>
        <taxon>Spermatophyta</taxon>
        <taxon>Magnoliopsida</taxon>
        <taxon>eudicotyledons</taxon>
        <taxon>Gunneridae</taxon>
        <taxon>Pentapetalae</taxon>
        <taxon>rosids</taxon>
        <taxon>malvids</taxon>
        <taxon>Malvales</taxon>
        <taxon>Malvaceae</taxon>
        <taxon>Malvoideae</taxon>
        <taxon>Hibiscus</taxon>
    </lineage>
</organism>
<dbReference type="AlphaFoldDB" id="A0A6A2ZJK5"/>
<evidence type="ECO:0000259" key="1">
    <source>
        <dbReference type="PROSITE" id="PS50994"/>
    </source>
</evidence>
<dbReference type="PROSITE" id="PS50994">
    <property type="entry name" value="INTEGRASE"/>
    <property type="match status" value="1"/>
</dbReference>
<keyword evidence="3" id="KW-1185">Reference proteome</keyword>
<reference evidence="2" key="1">
    <citation type="submission" date="2019-09" db="EMBL/GenBank/DDBJ databases">
        <title>Draft genome information of white flower Hibiscus syriacus.</title>
        <authorList>
            <person name="Kim Y.-M."/>
        </authorList>
    </citation>
    <scope>NUCLEOTIDE SEQUENCE [LARGE SCALE GENOMIC DNA]</scope>
    <source>
        <strain evidence="2">YM2019G1</strain>
    </source>
</reference>
<dbReference type="PANTHER" id="PTHR35046">
    <property type="entry name" value="ZINC KNUCKLE (CCHC-TYPE) FAMILY PROTEIN"/>
    <property type="match status" value="1"/>
</dbReference>
<gene>
    <name evidence="2" type="ORF">F3Y22_tig00110865pilonHSYRG00160</name>
</gene>
<name>A0A6A2ZJK5_HIBSY</name>
<dbReference type="InterPro" id="IPR012337">
    <property type="entry name" value="RNaseH-like_sf"/>
</dbReference>
<dbReference type="PANTHER" id="PTHR35046:SF9">
    <property type="entry name" value="RNA-DIRECTED DNA POLYMERASE"/>
    <property type="match status" value="1"/>
</dbReference>
<evidence type="ECO:0000313" key="2">
    <source>
        <dbReference type="EMBL" id="KAE8691860.1"/>
    </source>
</evidence>
<sequence>MLEHIKEGLEQDPMATELIKLAKEGKTQRFWVEDGILYTKGRKIYVPKWDNLRRDLIKECHDTKWTYFVCQQDKVENRQPTGLLEPLPVPKRPWDLITLDFISALPKSEGYGSIMVVVDQFSKYWTFIPCPKDCTTEEAARAFFKNVVKHWGLPRSIISDRDPRFIGCLWTELFKLLCTELNFSTSFHPQTDEQTERVNTLLECYLRHFMSANQQDWAKLLDVAQFSYNL</sequence>
<evidence type="ECO:0000313" key="3">
    <source>
        <dbReference type="Proteomes" id="UP000436088"/>
    </source>
</evidence>
<dbReference type="SUPFAM" id="SSF53098">
    <property type="entry name" value="Ribonuclease H-like"/>
    <property type="match status" value="1"/>
</dbReference>
<proteinExistence type="predicted"/>
<dbReference type="InterPro" id="IPR036397">
    <property type="entry name" value="RNaseH_sf"/>
</dbReference>
<dbReference type="GO" id="GO:0015074">
    <property type="term" value="P:DNA integration"/>
    <property type="evidence" value="ECO:0007669"/>
    <property type="project" value="InterPro"/>
</dbReference>
<dbReference type="Proteomes" id="UP000436088">
    <property type="component" value="Unassembled WGS sequence"/>
</dbReference>
<dbReference type="InterPro" id="IPR001584">
    <property type="entry name" value="Integrase_cat-core"/>
</dbReference>
<dbReference type="Gene3D" id="3.30.420.10">
    <property type="entry name" value="Ribonuclease H-like superfamily/Ribonuclease H"/>
    <property type="match status" value="1"/>
</dbReference>
<accession>A0A6A2ZJK5</accession>
<dbReference type="EMBL" id="VEPZ02001143">
    <property type="protein sequence ID" value="KAE8691860.1"/>
    <property type="molecule type" value="Genomic_DNA"/>
</dbReference>
<comment type="caution">
    <text evidence="2">The sequence shown here is derived from an EMBL/GenBank/DDBJ whole genome shotgun (WGS) entry which is preliminary data.</text>
</comment>
<dbReference type="GO" id="GO:0003676">
    <property type="term" value="F:nucleic acid binding"/>
    <property type="evidence" value="ECO:0007669"/>
    <property type="project" value="InterPro"/>
</dbReference>
<feature type="domain" description="Integrase catalytic" evidence="1">
    <location>
        <begin position="89"/>
        <end position="230"/>
    </location>
</feature>
<protein>
    <recommendedName>
        <fullName evidence="1">Integrase catalytic domain-containing protein</fullName>
    </recommendedName>
</protein>